<proteinExistence type="predicted"/>
<keyword evidence="2" id="KW-1185">Reference proteome</keyword>
<gene>
    <name evidence="1" type="ORF">ACN38_g3291</name>
</gene>
<protein>
    <submittedName>
        <fullName evidence="1">Uncharacterized protein</fullName>
    </submittedName>
</protein>
<name>A0A0M9WI66_9EURO</name>
<reference evidence="1 2" key="1">
    <citation type="submission" date="2015-08" db="EMBL/GenBank/DDBJ databases">
        <title>Genome sequencing of Penicillium nordicum.</title>
        <authorList>
            <person name="Nguyen H.D."/>
            <person name="Seifert K.A."/>
        </authorList>
    </citation>
    <scope>NUCLEOTIDE SEQUENCE [LARGE SCALE GENOMIC DNA]</scope>
    <source>
        <strain evidence="1 2">DAOMC 185683</strain>
    </source>
</reference>
<accession>A0A0M9WI66</accession>
<dbReference type="EMBL" id="LHQQ01000038">
    <property type="protein sequence ID" value="KOS45812.1"/>
    <property type="molecule type" value="Genomic_DNA"/>
</dbReference>
<dbReference type="AlphaFoldDB" id="A0A0M9WI66"/>
<evidence type="ECO:0000313" key="2">
    <source>
        <dbReference type="Proteomes" id="UP000037696"/>
    </source>
</evidence>
<comment type="caution">
    <text evidence="1">The sequence shown here is derived from an EMBL/GenBank/DDBJ whole genome shotgun (WGS) entry which is preliminary data.</text>
</comment>
<sequence length="24" mass="2695">PGWAMGFMGRCGGLVMRLLSHVRY</sequence>
<organism evidence="1 2">
    <name type="scientific">Penicillium nordicum</name>
    <dbReference type="NCBI Taxonomy" id="229535"/>
    <lineage>
        <taxon>Eukaryota</taxon>
        <taxon>Fungi</taxon>
        <taxon>Dikarya</taxon>
        <taxon>Ascomycota</taxon>
        <taxon>Pezizomycotina</taxon>
        <taxon>Eurotiomycetes</taxon>
        <taxon>Eurotiomycetidae</taxon>
        <taxon>Eurotiales</taxon>
        <taxon>Aspergillaceae</taxon>
        <taxon>Penicillium</taxon>
    </lineage>
</organism>
<evidence type="ECO:0000313" key="1">
    <source>
        <dbReference type="EMBL" id="KOS45812.1"/>
    </source>
</evidence>
<dbReference type="Proteomes" id="UP000037696">
    <property type="component" value="Unassembled WGS sequence"/>
</dbReference>
<feature type="non-terminal residue" evidence="1">
    <location>
        <position position="1"/>
    </location>
</feature>